<organism evidence="2">
    <name type="scientific">Zeugodacus cucurbitae</name>
    <name type="common">Melon fruit fly</name>
    <name type="synonym">Bactrocera cucurbitae</name>
    <dbReference type="NCBI Taxonomy" id="28588"/>
    <lineage>
        <taxon>Eukaryota</taxon>
        <taxon>Metazoa</taxon>
        <taxon>Ecdysozoa</taxon>
        <taxon>Arthropoda</taxon>
        <taxon>Hexapoda</taxon>
        <taxon>Insecta</taxon>
        <taxon>Pterygota</taxon>
        <taxon>Neoptera</taxon>
        <taxon>Endopterygota</taxon>
        <taxon>Diptera</taxon>
        <taxon>Brachycera</taxon>
        <taxon>Muscomorpha</taxon>
        <taxon>Tephritoidea</taxon>
        <taxon>Tephritidae</taxon>
        <taxon>Zeugodacus</taxon>
        <taxon>Zeugodacus</taxon>
    </lineage>
</organism>
<protein>
    <submittedName>
        <fullName evidence="2">Uncharacterized protein</fullName>
    </submittedName>
</protein>
<reference evidence="2" key="1">
    <citation type="submission" date="2014-11" db="EMBL/GenBank/DDBJ databases">
        <authorList>
            <person name="Geib S."/>
        </authorList>
    </citation>
    <scope>NUCLEOTIDE SEQUENCE</scope>
</reference>
<feature type="region of interest" description="Disordered" evidence="1">
    <location>
        <begin position="72"/>
        <end position="107"/>
    </location>
</feature>
<dbReference type="EMBL" id="GBXI01010094">
    <property type="protein sequence ID" value="JAD04198.1"/>
    <property type="molecule type" value="Transcribed_RNA"/>
</dbReference>
<reference evidence="2" key="2">
    <citation type="journal article" date="2015" name="Gigascience">
        <title>Reconstructing a comprehensive transcriptome assembly of a white-pupal translocated strain of the pest fruit fly Bactrocera cucurbitae.</title>
        <authorList>
            <person name="Sim S.B."/>
            <person name="Calla B."/>
            <person name="Hall B."/>
            <person name="DeRego T."/>
            <person name="Geib S.M."/>
        </authorList>
    </citation>
    <scope>NUCLEOTIDE SEQUENCE</scope>
</reference>
<name>A0A0A1X0M6_ZEUCU</name>
<feature type="region of interest" description="Disordered" evidence="1">
    <location>
        <begin position="436"/>
        <end position="471"/>
    </location>
</feature>
<feature type="compositionally biased region" description="Basic residues" evidence="1">
    <location>
        <begin position="95"/>
        <end position="105"/>
    </location>
</feature>
<feature type="compositionally biased region" description="Polar residues" evidence="1">
    <location>
        <begin position="79"/>
        <end position="88"/>
    </location>
</feature>
<feature type="non-terminal residue" evidence="2">
    <location>
        <position position="586"/>
    </location>
</feature>
<feature type="compositionally biased region" description="Basic and acidic residues" evidence="1">
    <location>
        <begin position="449"/>
        <end position="459"/>
    </location>
</feature>
<accession>A0A0A1X0M6</accession>
<feature type="compositionally biased region" description="Basic and acidic residues" evidence="1">
    <location>
        <begin position="557"/>
        <end position="574"/>
    </location>
</feature>
<evidence type="ECO:0000256" key="1">
    <source>
        <dbReference type="SAM" id="MobiDB-lite"/>
    </source>
</evidence>
<dbReference type="AlphaFoldDB" id="A0A0A1X0M6"/>
<feature type="region of interest" description="Disordered" evidence="1">
    <location>
        <begin position="540"/>
        <end position="586"/>
    </location>
</feature>
<evidence type="ECO:0000313" key="2">
    <source>
        <dbReference type="EMBL" id="JAD04198.1"/>
    </source>
</evidence>
<proteinExistence type="predicted"/>
<gene>
    <name evidence="2" type="ORF">g.4509</name>
</gene>
<sequence length="586" mass="66241">MSRRLLTFNGSNYESWYLPQSVTTNAFGEGKIRRQKGGGRRCYDDDVKTHRNCRGRNRHFYHRTWYANNSDSDRAAETASDSEITVMTSSSKSRERQRKHSRRRRTYDDTVYKADDECDHMRRKNATDTKNCKRASKELPLMATTTIRSQAGQSGNYMEQNAATKNMPAKDPAIDETAGTTKEMLRFMDTLYRSLGNVQDEKAANNMAQTRAGKATKLPQILENTSLTYQNEQIGRDVPQNSFNYEQNYEHFDMQLPQQIVDQTHISHVPTQNPCYATCNKNSVCSQNATTCKQQCLQRPQCAPTATQPQRFPPSVNTPMPQPCVPAPEMRSNCQPTRCIPQRCAFPEYLSTRYSPSTPQALHSSLPQVCMPGPNTQPMVCTGPPSAVPTQASIQTLPPGMYKSYVEEYVLSRQQQQAAHQGIVTRESLEKATPLVGAPSHFNTNHTDFSFRRNSRDQSYRTSRQSTEENVHSLVREPHHLNKKLKPGTASENFDLYADSLNKHSAKVRNSAGETVNSNGNIQTYNSNVINVDELIERNADVESKTNGSRASEQEETERRNSKTLQHDASRESRGSAQIKGSRESR</sequence>